<keyword evidence="9 16" id="KW-0547">Nucleotide-binding</keyword>
<dbReference type="PANTHER" id="PTHR34265:SF1">
    <property type="entry name" value="TYPE III PANTOTHENATE KINASE"/>
    <property type="match status" value="1"/>
</dbReference>
<keyword evidence="8 16" id="KW-0808">Transferase</keyword>
<dbReference type="PANTHER" id="PTHR34265">
    <property type="entry name" value="TYPE III PANTOTHENATE KINASE"/>
    <property type="match status" value="1"/>
</dbReference>
<feature type="binding site" evidence="16">
    <location>
        <position position="184"/>
    </location>
    <ligand>
        <name>substrate</name>
    </ligand>
</feature>
<name>A0A261F8I2_9BIFI</name>
<comment type="caution">
    <text evidence="17">The sequence shown here is derived from an EMBL/GenBank/DDBJ whole genome shotgun (WGS) entry which is preliminary data.</text>
</comment>
<dbReference type="HAMAP" id="MF_01274">
    <property type="entry name" value="Pantothen_kinase_3"/>
    <property type="match status" value="1"/>
</dbReference>
<evidence type="ECO:0000256" key="3">
    <source>
        <dbReference type="ARBA" id="ARBA00004496"/>
    </source>
</evidence>
<evidence type="ECO:0000256" key="8">
    <source>
        <dbReference type="ARBA" id="ARBA00022679"/>
    </source>
</evidence>
<gene>
    <name evidence="16" type="primary">coaX</name>
    <name evidence="17" type="ORF">BTIS_2188</name>
</gene>
<feature type="binding site" evidence="16">
    <location>
        <begin position="107"/>
        <end position="110"/>
    </location>
    <ligand>
        <name>substrate</name>
    </ligand>
</feature>
<evidence type="ECO:0000313" key="17">
    <source>
        <dbReference type="EMBL" id="OZG55404.1"/>
    </source>
</evidence>
<dbReference type="AlphaFoldDB" id="A0A261F8I2"/>
<dbReference type="NCBIfam" id="TIGR00671">
    <property type="entry name" value="baf"/>
    <property type="match status" value="1"/>
</dbReference>
<comment type="subcellular location">
    <subcellularLocation>
        <location evidence="3 16">Cytoplasm</location>
    </subcellularLocation>
</comment>
<evidence type="ECO:0000256" key="5">
    <source>
        <dbReference type="ARBA" id="ARBA00011738"/>
    </source>
</evidence>
<keyword evidence="18" id="KW-1185">Reference proteome</keyword>
<dbReference type="CDD" id="cd24015">
    <property type="entry name" value="ASKHA_NBD_PanK-III"/>
    <property type="match status" value="1"/>
</dbReference>
<dbReference type="Gene3D" id="3.30.420.40">
    <property type="match status" value="2"/>
</dbReference>
<evidence type="ECO:0000256" key="4">
    <source>
        <dbReference type="ARBA" id="ARBA00005225"/>
    </source>
</evidence>
<dbReference type="UniPathway" id="UPA00241">
    <property type="reaction ID" value="UER00352"/>
</dbReference>
<feature type="binding site" evidence="16">
    <location>
        <position position="132"/>
    </location>
    <ligand>
        <name>ATP</name>
        <dbReference type="ChEBI" id="CHEBI:30616"/>
    </ligand>
</feature>
<evidence type="ECO:0000256" key="16">
    <source>
        <dbReference type="HAMAP-Rule" id="MF_01274"/>
    </source>
</evidence>
<evidence type="ECO:0000256" key="11">
    <source>
        <dbReference type="ARBA" id="ARBA00022840"/>
    </source>
</evidence>
<evidence type="ECO:0000256" key="9">
    <source>
        <dbReference type="ARBA" id="ARBA00022741"/>
    </source>
</evidence>
<evidence type="ECO:0000313" key="18">
    <source>
        <dbReference type="Proteomes" id="UP000216444"/>
    </source>
</evidence>
<dbReference type="GO" id="GO:0046872">
    <property type="term" value="F:metal ion binding"/>
    <property type="evidence" value="ECO:0007669"/>
    <property type="project" value="UniProtKB-KW"/>
</dbReference>
<evidence type="ECO:0000256" key="13">
    <source>
        <dbReference type="ARBA" id="ARBA00022993"/>
    </source>
</evidence>
<comment type="pathway">
    <text evidence="4 16">Cofactor biosynthesis; coenzyme A biosynthesis; CoA from (R)-pantothenate: step 1/5.</text>
</comment>
<proteinExistence type="inferred from homology"/>
<comment type="similarity">
    <text evidence="14 16">Belongs to the type III pantothenate kinase family.</text>
</comment>
<dbReference type="GO" id="GO:0015937">
    <property type="term" value="P:coenzyme A biosynthetic process"/>
    <property type="evidence" value="ECO:0007669"/>
    <property type="project" value="UniProtKB-UniRule"/>
</dbReference>
<keyword evidence="10 16" id="KW-0418">Kinase</keyword>
<comment type="function">
    <text evidence="16">Catalyzes the phosphorylation of pantothenate (Pan), the first step in CoA biosynthesis.</text>
</comment>
<evidence type="ECO:0000256" key="14">
    <source>
        <dbReference type="ARBA" id="ARBA00038036"/>
    </source>
</evidence>
<comment type="catalytic activity">
    <reaction evidence="1 16">
        <text>(R)-pantothenate + ATP = (R)-4'-phosphopantothenate + ADP + H(+)</text>
        <dbReference type="Rhea" id="RHEA:16373"/>
        <dbReference type="ChEBI" id="CHEBI:10986"/>
        <dbReference type="ChEBI" id="CHEBI:15378"/>
        <dbReference type="ChEBI" id="CHEBI:29032"/>
        <dbReference type="ChEBI" id="CHEBI:30616"/>
        <dbReference type="ChEBI" id="CHEBI:456216"/>
        <dbReference type="EC" id="2.7.1.33"/>
    </reaction>
</comment>
<accession>A0A261F8I2</accession>
<comment type="subunit">
    <text evidence="5 16">Homodimer.</text>
</comment>
<dbReference type="SUPFAM" id="SSF53067">
    <property type="entry name" value="Actin-like ATPase domain"/>
    <property type="match status" value="2"/>
</dbReference>
<evidence type="ECO:0000256" key="6">
    <source>
        <dbReference type="ARBA" id="ARBA00012102"/>
    </source>
</evidence>
<sequence length="275" mass="29889">MLIAVDIGNTNIVIGFIDGDDIVGTYRLTTKTRRTSDEYAMMLSTFMSMSRINPDEVDDVIISSVVPKVMYAFRSSIRKFLGTEPIIIGPGIKCGINLRLDEPKTVGADRIADCAGAYYLYGGPVLVIDFGTATTYDYVDENGVFSAGVIGVGLETSANSLWSQTAQLPEIEIERPDTILATNTKTAMQAGIYFQFLGGVEYTIAQFRKEIGNDFKVVATGGLGRVLYDATDSIDVYDSQLIFKGLAIIYARLHAQSKSGGKSGKSVRSGKSHRR</sequence>
<feature type="active site" description="Proton acceptor" evidence="16">
    <location>
        <position position="109"/>
    </location>
</feature>
<dbReference type="GO" id="GO:0004594">
    <property type="term" value="F:pantothenate kinase activity"/>
    <property type="evidence" value="ECO:0007669"/>
    <property type="project" value="UniProtKB-UniRule"/>
</dbReference>
<dbReference type="GO" id="GO:0005737">
    <property type="term" value="C:cytoplasm"/>
    <property type="evidence" value="ECO:0007669"/>
    <property type="project" value="UniProtKB-SubCell"/>
</dbReference>
<comment type="caution">
    <text evidence="16">Lacks conserved residue(s) required for the propagation of feature annotation.</text>
</comment>
<dbReference type="EC" id="2.7.1.33" evidence="6 16"/>
<evidence type="ECO:0000256" key="1">
    <source>
        <dbReference type="ARBA" id="ARBA00001206"/>
    </source>
</evidence>
<keyword evidence="16" id="KW-0479">Metal-binding</keyword>
<keyword evidence="11 16" id="KW-0067">ATP-binding</keyword>
<evidence type="ECO:0000256" key="7">
    <source>
        <dbReference type="ARBA" id="ARBA00022490"/>
    </source>
</evidence>
<evidence type="ECO:0000256" key="10">
    <source>
        <dbReference type="ARBA" id="ARBA00022777"/>
    </source>
</evidence>
<dbReference type="InterPro" id="IPR004619">
    <property type="entry name" value="Type_III_PanK"/>
</dbReference>
<dbReference type="Pfam" id="PF03309">
    <property type="entry name" value="Pan_kinase"/>
    <property type="match status" value="1"/>
</dbReference>
<dbReference type="Proteomes" id="UP000216444">
    <property type="component" value="Unassembled WGS sequence"/>
</dbReference>
<evidence type="ECO:0000256" key="12">
    <source>
        <dbReference type="ARBA" id="ARBA00022958"/>
    </source>
</evidence>
<dbReference type="GO" id="GO:0005524">
    <property type="term" value="F:ATP binding"/>
    <property type="evidence" value="ECO:0007669"/>
    <property type="project" value="UniProtKB-UniRule"/>
</dbReference>
<comment type="cofactor">
    <cofactor evidence="16">
        <name>NH4(+)</name>
        <dbReference type="ChEBI" id="CHEBI:28938"/>
    </cofactor>
    <cofactor evidence="16">
        <name>K(+)</name>
        <dbReference type="ChEBI" id="CHEBI:29103"/>
    </cofactor>
    <text evidence="16">A monovalent cation. Ammonium or potassium.</text>
</comment>
<protein>
    <recommendedName>
        <fullName evidence="15 16">Type III pantothenate kinase</fullName>
        <ecNumber evidence="6 16">2.7.1.33</ecNumber>
    </recommendedName>
    <alternativeName>
        <fullName evidence="16">PanK-III</fullName>
    </alternativeName>
    <alternativeName>
        <fullName evidence="16">Pantothenic acid kinase</fullName>
    </alternativeName>
</protein>
<keyword evidence="13 16" id="KW-0173">Coenzyme A biosynthesis</keyword>
<keyword evidence="12 16" id="KW-0630">Potassium</keyword>
<dbReference type="EMBL" id="MWWV01000022">
    <property type="protein sequence ID" value="OZG55404.1"/>
    <property type="molecule type" value="Genomic_DNA"/>
</dbReference>
<organism evidence="17 18">
    <name type="scientific">Bifidobacterium tissieri</name>
    <dbReference type="NCBI Taxonomy" id="1630162"/>
    <lineage>
        <taxon>Bacteria</taxon>
        <taxon>Bacillati</taxon>
        <taxon>Actinomycetota</taxon>
        <taxon>Actinomycetes</taxon>
        <taxon>Bifidobacteriales</taxon>
        <taxon>Bifidobacteriaceae</taxon>
        <taxon>Bifidobacterium</taxon>
    </lineage>
</organism>
<comment type="cofactor">
    <cofactor evidence="2">
        <name>K(+)</name>
        <dbReference type="ChEBI" id="CHEBI:29103"/>
    </cofactor>
</comment>
<feature type="binding site" evidence="16">
    <location>
        <position position="129"/>
    </location>
    <ligand>
        <name>K(+)</name>
        <dbReference type="ChEBI" id="CHEBI:29103"/>
    </ligand>
</feature>
<feature type="binding site" evidence="16">
    <location>
        <begin position="6"/>
        <end position="13"/>
    </location>
    <ligand>
        <name>ATP</name>
        <dbReference type="ChEBI" id="CHEBI:30616"/>
    </ligand>
</feature>
<reference evidence="17 18" key="1">
    <citation type="journal article" date="2017" name="BMC Genomics">
        <title>Comparative genomic and phylogenomic analyses of the Bifidobacteriaceae family.</title>
        <authorList>
            <person name="Lugli G.A."/>
            <person name="Milani C."/>
            <person name="Turroni F."/>
            <person name="Duranti S."/>
            <person name="Mancabelli L."/>
            <person name="Mangifesta M."/>
            <person name="Ferrario C."/>
            <person name="Modesto M."/>
            <person name="Mattarelli P."/>
            <person name="Jiri K."/>
            <person name="van Sinderen D."/>
            <person name="Ventura M."/>
        </authorList>
    </citation>
    <scope>NUCLEOTIDE SEQUENCE [LARGE SCALE GENOMIC DNA]</scope>
    <source>
        <strain evidence="17 18">DSM 100201</strain>
    </source>
</reference>
<evidence type="ECO:0000256" key="2">
    <source>
        <dbReference type="ARBA" id="ARBA00001958"/>
    </source>
</evidence>
<keyword evidence="7 16" id="KW-0963">Cytoplasm</keyword>
<dbReference type="InterPro" id="IPR043129">
    <property type="entry name" value="ATPase_NBD"/>
</dbReference>
<evidence type="ECO:0000256" key="15">
    <source>
        <dbReference type="ARBA" id="ARBA00040883"/>
    </source>
</evidence>
<dbReference type="NCBIfam" id="NF009855">
    <property type="entry name" value="PRK13321.1"/>
    <property type="match status" value="1"/>
</dbReference>